<dbReference type="AlphaFoldDB" id="A0A645GLD7"/>
<dbReference type="EMBL" id="VSSQ01077686">
    <property type="protein sequence ID" value="MPN27697.1"/>
    <property type="molecule type" value="Genomic_DNA"/>
</dbReference>
<gene>
    <name evidence="1" type="ORF">SDC9_175131</name>
</gene>
<accession>A0A645GLD7</accession>
<evidence type="ECO:0000313" key="1">
    <source>
        <dbReference type="EMBL" id="MPN27697.1"/>
    </source>
</evidence>
<name>A0A645GLD7_9ZZZZ</name>
<organism evidence="1">
    <name type="scientific">bioreactor metagenome</name>
    <dbReference type="NCBI Taxonomy" id="1076179"/>
    <lineage>
        <taxon>unclassified sequences</taxon>
        <taxon>metagenomes</taxon>
        <taxon>ecological metagenomes</taxon>
    </lineage>
</organism>
<protein>
    <submittedName>
        <fullName evidence="1">Uncharacterized protein</fullName>
    </submittedName>
</protein>
<reference evidence="1" key="1">
    <citation type="submission" date="2019-08" db="EMBL/GenBank/DDBJ databases">
        <authorList>
            <person name="Kucharzyk K."/>
            <person name="Murdoch R.W."/>
            <person name="Higgins S."/>
            <person name="Loffler F."/>
        </authorList>
    </citation>
    <scope>NUCLEOTIDE SEQUENCE</scope>
</reference>
<comment type="caution">
    <text evidence="1">The sequence shown here is derived from an EMBL/GenBank/DDBJ whole genome shotgun (WGS) entry which is preliminary data.</text>
</comment>
<proteinExistence type="predicted"/>
<sequence length="133" mass="13876">MQHIADGAQFARVAVALAQQGGGGVTAAIDELGEIDGDQRKAGDVGGDVLDLVIRLQQQAEAFAAGEFALAGLPDGERENDVTSGQGNGFGRFALTDFQRFPAVGRRSTILDQLGHYAASFCAAFALPWARPS</sequence>